<dbReference type="SUPFAM" id="SSF54928">
    <property type="entry name" value="RNA-binding domain, RBD"/>
    <property type="match status" value="1"/>
</dbReference>
<sequence>MPVRQGCSVFGVYTAGSGEAEAKADQDTAENEPTPPPPPKEKPARKRRWGSSQAKTTASKSRTSSLEISTDSLKGLIEDVRVPVEPVLELEAGETMFLEPEAEQDKRDVKIKRTVVMREGEEPTDDTRRVEASEGSQAAKKHSDSENEPPPAKKKSVEKVSKEVKKEVKQEVKTPVKEKPQPEPLKAVRRVSQPLVPADEPEAPSRELSPPRKPVSKIVHIINLVRPFTLGQLKQLLGRTGTLVNSGFWINSIKSHCYVTYEKEEEAIETRKALHGARWPQSNPKTLRVDFASKEEVVHSLWSEDALRRKEVHHPLDPSLRPNLKPNLRLQPVTDAHQPPSQTKSVKSALSANGTEARGQGRQRGALQGAPGQVEAPKVEEEPPAKLLDDLFRKTKATPCIYWLPLTEEQYQERQRTKKARMLERERQEREKSEEAVRRKPPDVHRRDGPPSPVRERAERDRQRERENENNRQRERERDRDRDRERDKERERQRDRDRSRDEDRDKRRTSRDRGRQERSRSRDRRRR</sequence>
<dbReference type="PROSITE" id="PS50102">
    <property type="entry name" value="RRM"/>
    <property type="match status" value="1"/>
</dbReference>
<dbReference type="InterPro" id="IPR032552">
    <property type="entry name" value="RSB_motif"/>
</dbReference>
<gene>
    <name evidence="4" type="ORF">BaRGS_00009820</name>
</gene>
<name>A0ABD0LIA1_9CAEN</name>
<feature type="compositionally biased region" description="Basic and acidic residues" evidence="2">
    <location>
        <begin position="116"/>
        <end position="132"/>
    </location>
</feature>
<evidence type="ECO:0000313" key="4">
    <source>
        <dbReference type="EMBL" id="KAK7499011.1"/>
    </source>
</evidence>
<dbReference type="PANTHER" id="PTHR46589:SF1">
    <property type="entry name" value="APOPTOTIC CHROMATIN CONDENSATION INDUCER IN THE NUCLEUS"/>
    <property type="match status" value="1"/>
</dbReference>
<feature type="region of interest" description="Disordered" evidence="2">
    <location>
        <begin position="1"/>
        <end position="212"/>
    </location>
</feature>
<dbReference type="InterPro" id="IPR035979">
    <property type="entry name" value="RBD_domain_sf"/>
</dbReference>
<dbReference type="AlphaFoldDB" id="A0ABD0LIA1"/>
<reference evidence="4 5" key="1">
    <citation type="journal article" date="2023" name="Sci. Data">
        <title>Genome assembly of the Korean intertidal mud-creeper Batillaria attramentaria.</title>
        <authorList>
            <person name="Patra A.K."/>
            <person name="Ho P.T."/>
            <person name="Jun S."/>
            <person name="Lee S.J."/>
            <person name="Kim Y."/>
            <person name="Won Y.J."/>
        </authorList>
    </citation>
    <scope>NUCLEOTIDE SEQUENCE [LARGE SCALE GENOMIC DNA]</scope>
    <source>
        <strain evidence="4">Wonlab-2016</strain>
    </source>
</reference>
<feature type="compositionally biased region" description="Low complexity" evidence="2">
    <location>
        <begin position="357"/>
        <end position="376"/>
    </location>
</feature>
<feature type="region of interest" description="Disordered" evidence="2">
    <location>
        <begin position="411"/>
        <end position="527"/>
    </location>
</feature>
<feature type="compositionally biased region" description="Basic and acidic residues" evidence="2">
    <location>
        <begin position="411"/>
        <end position="520"/>
    </location>
</feature>
<dbReference type="InterPro" id="IPR052793">
    <property type="entry name" value="EJC-associated_protein"/>
</dbReference>
<feature type="region of interest" description="Disordered" evidence="2">
    <location>
        <begin position="313"/>
        <end position="385"/>
    </location>
</feature>
<dbReference type="PANTHER" id="PTHR46589">
    <property type="entry name" value="APOPTOTIC CHROMATIN CONDENSATION INDUCER IN THE NUCLEUS"/>
    <property type="match status" value="1"/>
</dbReference>
<evidence type="ECO:0000313" key="5">
    <source>
        <dbReference type="Proteomes" id="UP001519460"/>
    </source>
</evidence>
<evidence type="ECO:0000256" key="1">
    <source>
        <dbReference type="PROSITE-ProRule" id="PRU00176"/>
    </source>
</evidence>
<feature type="compositionally biased region" description="Low complexity" evidence="2">
    <location>
        <begin position="51"/>
        <end position="65"/>
    </location>
</feature>
<dbReference type="InterPro" id="IPR000504">
    <property type="entry name" value="RRM_dom"/>
</dbReference>
<dbReference type="InterPro" id="IPR034257">
    <property type="entry name" value="Acinus_RRM"/>
</dbReference>
<dbReference type="Pfam" id="PF16294">
    <property type="entry name" value="RSB_motif"/>
    <property type="match status" value="1"/>
</dbReference>
<proteinExistence type="predicted"/>
<comment type="caution">
    <text evidence="4">The sequence shown here is derived from an EMBL/GenBank/DDBJ whole genome shotgun (WGS) entry which is preliminary data.</text>
</comment>
<feature type="domain" description="RRM" evidence="3">
    <location>
        <begin position="217"/>
        <end position="294"/>
    </location>
</feature>
<feature type="compositionally biased region" description="Basic and acidic residues" evidence="2">
    <location>
        <begin position="155"/>
        <end position="181"/>
    </location>
</feature>
<feature type="compositionally biased region" description="Polar residues" evidence="2">
    <location>
        <begin position="339"/>
        <end position="354"/>
    </location>
</feature>
<evidence type="ECO:0000256" key="2">
    <source>
        <dbReference type="SAM" id="MobiDB-lite"/>
    </source>
</evidence>
<dbReference type="CDD" id="cd12432">
    <property type="entry name" value="RRM_ACINU"/>
    <property type="match status" value="1"/>
</dbReference>
<evidence type="ECO:0000259" key="3">
    <source>
        <dbReference type="PROSITE" id="PS50102"/>
    </source>
</evidence>
<dbReference type="GO" id="GO:0003723">
    <property type="term" value="F:RNA binding"/>
    <property type="evidence" value="ECO:0007669"/>
    <property type="project" value="UniProtKB-UniRule"/>
</dbReference>
<dbReference type="InterPro" id="IPR012677">
    <property type="entry name" value="Nucleotide-bd_a/b_plait_sf"/>
</dbReference>
<keyword evidence="1" id="KW-0694">RNA-binding</keyword>
<dbReference type="Gene3D" id="3.30.70.330">
    <property type="match status" value="1"/>
</dbReference>
<protein>
    <recommendedName>
        <fullName evidence="3">RRM domain-containing protein</fullName>
    </recommendedName>
</protein>
<dbReference type="EMBL" id="JACVVK020000047">
    <property type="protein sequence ID" value="KAK7499011.1"/>
    <property type="molecule type" value="Genomic_DNA"/>
</dbReference>
<dbReference type="Proteomes" id="UP001519460">
    <property type="component" value="Unassembled WGS sequence"/>
</dbReference>
<keyword evidence="5" id="KW-1185">Reference proteome</keyword>
<organism evidence="4 5">
    <name type="scientific">Batillaria attramentaria</name>
    <dbReference type="NCBI Taxonomy" id="370345"/>
    <lineage>
        <taxon>Eukaryota</taxon>
        <taxon>Metazoa</taxon>
        <taxon>Spiralia</taxon>
        <taxon>Lophotrochozoa</taxon>
        <taxon>Mollusca</taxon>
        <taxon>Gastropoda</taxon>
        <taxon>Caenogastropoda</taxon>
        <taxon>Sorbeoconcha</taxon>
        <taxon>Cerithioidea</taxon>
        <taxon>Batillariidae</taxon>
        <taxon>Batillaria</taxon>
    </lineage>
</organism>
<accession>A0ABD0LIA1</accession>